<evidence type="ECO:0000256" key="4">
    <source>
        <dbReference type="ARBA" id="ARBA00023242"/>
    </source>
</evidence>
<evidence type="ECO:0000256" key="2">
    <source>
        <dbReference type="ARBA" id="ARBA00004286"/>
    </source>
</evidence>
<protein>
    <recommendedName>
        <fullName evidence="6">CENP-T/Histone H4 histone fold domain-containing protein</fullName>
    </recommendedName>
</protein>
<feature type="domain" description="CENP-T/Histone H4 histone fold" evidence="6">
    <location>
        <begin position="390"/>
        <end position="498"/>
    </location>
</feature>
<dbReference type="Proteomes" id="UP001161757">
    <property type="component" value="Unassembled WGS sequence"/>
</dbReference>
<evidence type="ECO:0000259" key="6">
    <source>
        <dbReference type="Pfam" id="PF15511"/>
    </source>
</evidence>
<evidence type="ECO:0000256" key="5">
    <source>
        <dbReference type="SAM" id="MobiDB-lite"/>
    </source>
</evidence>
<dbReference type="GO" id="GO:0046982">
    <property type="term" value="F:protein heterodimerization activity"/>
    <property type="evidence" value="ECO:0007669"/>
    <property type="project" value="InterPro"/>
</dbReference>
<dbReference type="InterPro" id="IPR009072">
    <property type="entry name" value="Histone-fold"/>
</dbReference>
<feature type="compositionally biased region" description="Polar residues" evidence="5">
    <location>
        <begin position="10"/>
        <end position="24"/>
    </location>
</feature>
<reference evidence="7" key="1">
    <citation type="submission" date="2023-01" db="EMBL/GenBank/DDBJ databases">
        <title>Exophiala dermititidis isolated from Cystic Fibrosis Patient.</title>
        <authorList>
            <person name="Kurbessoian T."/>
            <person name="Crocker A."/>
            <person name="Murante D."/>
            <person name="Hogan D.A."/>
            <person name="Stajich J.E."/>
        </authorList>
    </citation>
    <scope>NUCLEOTIDE SEQUENCE</scope>
    <source>
        <strain evidence="7">Ex8</strain>
    </source>
</reference>
<comment type="caution">
    <text evidence="7">The sequence shown here is derived from an EMBL/GenBank/DDBJ whole genome shotgun (WGS) entry which is preliminary data.</text>
</comment>
<feature type="compositionally biased region" description="Basic residues" evidence="5">
    <location>
        <begin position="379"/>
        <end position="388"/>
    </location>
</feature>
<feature type="compositionally biased region" description="Basic and acidic residues" evidence="5">
    <location>
        <begin position="243"/>
        <end position="255"/>
    </location>
</feature>
<feature type="compositionally biased region" description="Acidic residues" evidence="5">
    <location>
        <begin position="115"/>
        <end position="139"/>
    </location>
</feature>
<dbReference type="PANTHER" id="PTHR22980:SF5">
    <property type="entry name" value="CENP-T_HISTONE H4 HISTONE FOLD DOMAIN-CONTAINING PROTEIN"/>
    <property type="match status" value="1"/>
</dbReference>
<keyword evidence="4" id="KW-0539">Nucleus</keyword>
<feature type="region of interest" description="Disordered" evidence="5">
    <location>
        <begin position="1"/>
        <end position="165"/>
    </location>
</feature>
<dbReference type="PANTHER" id="PTHR22980">
    <property type="entry name" value="CORTISTATIN"/>
    <property type="match status" value="1"/>
</dbReference>
<organism evidence="7 8">
    <name type="scientific">Exophiala dermatitidis</name>
    <name type="common">Black yeast-like fungus</name>
    <name type="synonym">Wangiella dermatitidis</name>
    <dbReference type="NCBI Taxonomy" id="5970"/>
    <lineage>
        <taxon>Eukaryota</taxon>
        <taxon>Fungi</taxon>
        <taxon>Dikarya</taxon>
        <taxon>Ascomycota</taxon>
        <taxon>Pezizomycotina</taxon>
        <taxon>Eurotiomycetes</taxon>
        <taxon>Chaetothyriomycetidae</taxon>
        <taxon>Chaetothyriales</taxon>
        <taxon>Herpotrichiellaceae</taxon>
        <taxon>Exophiala</taxon>
    </lineage>
</organism>
<name>A0AAN6ISR1_EXODE</name>
<dbReference type="SUPFAM" id="SSF47113">
    <property type="entry name" value="Histone-fold"/>
    <property type="match status" value="1"/>
</dbReference>
<accession>A0AAN6ISR1</accession>
<dbReference type="GO" id="GO:0000712">
    <property type="term" value="P:resolution of meiotic recombination intermediates"/>
    <property type="evidence" value="ECO:0007669"/>
    <property type="project" value="TreeGrafter"/>
</dbReference>
<comment type="subcellular location">
    <subcellularLocation>
        <location evidence="2">Chromosome</location>
    </subcellularLocation>
    <subcellularLocation>
        <location evidence="1">Nucleus</location>
    </subcellularLocation>
</comment>
<feature type="compositionally biased region" description="Low complexity" evidence="5">
    <location>
        <begin position="344"/>
        <end position="356"/>
    </location>
</feature>
<evidence type="ECO:0000256" key="1">
    <source>
        <dbReference type="ARBA" id="ARBA00004123"/>
    </source>
</evidence>
<evidence type="ECO:0000313" key="8">
    <source>
        <dbReference type="Proteomes" id="UP001161757"/>
    </source>
</evidence>
<feature type="compositionally biased region" description="Basic and acidic residues" evidence="5">
    <location>
        <begin position="267"/>
        <end position="278"/>
    </location>
</feature>
<dbReference type="InterPro" id="IPR035425">
    <property type="entry name" value="CENP-T/H4_C"/>
</dbReference>
<feature type="region of interest" description="Disordered" evidence="5">
    <location>
        <begin position="243"/>
        <end position="297"/>
    </location>
</feature>
<dbReference type="GO" id="GO:0005694">
    <property type="term" value="C:chromosome"/>
    <property type="evidence" value="ECO:0007669"/>
    <property type="project" value="UniProtKB-SubCell"/>
</dbReference>
<gene>
    <name evidence="7" type="ORF">HRR80_006134</name>
</gene>
<keyword evidence="3" id="KW-0158">Chromosome</keyword>
<dbReference type="EMBL" id="JAJGCB010000012">
    <property type="protein sequence ID" value="KAJ8989999.1"/>
    <property type="molecule type" value="Genomic_DNA"/>
</dbReference>
<evidence type="ECO:0000313" key="7">
    <source>
        <dbReference type="EMBL" id="KAJ8989999.1"/>
    </source>
</evidence>
<proteinExistence type="predicted"/>
<dbReference type="GO" id="GO:0003682">
    <property type="term" value="F:chromatin binding"/>
    <property type="evidence" value="ECO:0007669"/>
    <property type="project" value="TreeGrafter"/>
</dbReference>
<dbReference type="Pfam" id="PF15511">
    <property type="entry name" value="CENP-T_C"/>
    <property type="match status" value="1"/>
</dbReference>
<dbReference type="GO" id="GO:0031297">
    <property type="term" value="P:replication fork processing"/>
    <property type="evidence" value="ECO:0007669"/>
    <property type="project" value="TreeGrafter"/>
</dbReference>
<dbReference type="AlphaFoldDB" id="A0AAN6ISR1"/>
<dbReference type="GO" id="GO:0071821">
    <property type="term" value="C:FANCM-MHF complex"/>
    <property type="evidence" value="ECO:0007669"/>
    <property type="project" value="TreeGrafter"/>
</dbReference>
<dbReference type="CDD" id="cd22920">
    <property type="entry name" value="HFD_CENP-T"/>
    <property type="match status" value="1"/>
</dbReference>
<sequence length="502" mass="55377">MSPRKRPWSGTGSMNAQTPTQYAPSTPHAIRALQQRSGANKTRSARRPRALSDTVRPDSARGILRQLAKITAPLTRRTITTPANGRGKENEIPQNAILEEKDNDHVKRPRLTLNIDDDSSIDDVEPPVLNEQEEEDDSELPVAPTPSILPDGDDGGPPIRGKDRDATITFDSIDFTREAREGASFIRDGRLSRVSGVTGDNEEPTILVEMGRRAISEEPTGRLSRYSFGSIRMSDFGSELEIRRESEVKTSRSQHDQSGYGLDYDDHDPLDVGGETEHLGNLGQPSPPLPPPDESTMNIAPLEESFQLDVSGEEAVSSNARVASAGTLLEGVSELKDPQHVLQESPSAASPGSEEPTGQDSMVDMDGATDEAVPPTLSRPRRKKLKMTRHGEMVPSLPTSLIKRVAIDASSRLGIRKPRLGREHMQALEQATEWFFEQVGDDLAAYSDHARRRKRVDRSDALMLMRRQRVLQGDGELRKAVRELLPKEAAAELEEMMRGDDE</sequence>
<evidence type="ECO:0000256" key="3">
    <source>
        <dbReference type="ARBA" id="ARBA00022454"/>
    </source>
</evidence>
<dbReference type="Gene3D" id="1.10.20.10">
    <property type="entry name" value="Histone, subunit A"/>
    <property type="match status" value="1"/>
</dbReference>
<feature type="region of interest" description="Disordered" evidence="5">
    <location>
        <begin position="340"/>
        <end position="390"/>
    </location>
</feature>